<dbReference type="EMBL" id="JBITYG010000001">
    <property type="protein sequence ID" value="MFI9099283.1"/>
    <property type="molecule type" value="Genomic_DNA"/>
</dbReference>
<evidence type="ECO:0000256" key="3">
    <source>
        <dbReference type="SAM" id="MobiDB-lite"/>
    </source>
</evidence>
<dbReference type="InterPro" id="IPR000792">
    <property type="entry name" value="Tscrpt_reg_LuxR_C"/>
</dbReference>
<comment type="caution">
    <text evidence="5">The sequence shown here is derived from an EMBL/GenBank/DDBJ whole genome shotgun (WGS) entry which is preliminary data.</text>
</comment>
<dbReference type="Proteomes" id="UP001614394">
    <property type="component" value="Unassembled WGS sequence"/>
</dbReference>
<name>A0ABW8BYN5_9ACTN</name>
<feature type="region of interest" description="Disordered" evidence="3">
    <location>
        <begin position="471"/>
        <end position="539"/>
    </location>
</feature>
<dbReference type="SUPFAM" id="SSF52540">
    <property type="entry name" value="P-loop containing nucleoside triphosphate hydrolases"/>
    <property type="match status" value="1"/>
</dbReference>
<evidence type="ECO:0000256" key="2">
    <source>
        <dbReference type="ARBA" id="ARBA00022840"/>
    </source>
</evidence>
<dbReference type="Gene3D" id="1.10.10.10">
    <property type="entry name" value="Winged helix-like DNA-binding domain superfamily/Winged helix DNA-binding domain"/>
    <property type="match status" value="1"/>
</dbReference>
<reference evidence="5 6" key="1">
    <citation type="submission" date="2024-10" db="EMBL/GenBank/DDBJ databases">
        <title>The Natural Products Discovery Center: Release of the First 8490 Sequenced Strains for Exploring Actinobacteria Biosynthetic Diversity.</title>
        <authorList>
            <person name="Kalkreuter E."/>
            <person name="Kautsar S.A."/>
            <person name="Yang D."/>
            <person name="Bader C.D."/>
            <person name="Teijaro C.N."/>
            <person name="Fluegel L."/>
            <person name="Davis C.M."/>
            <person name="Simpson J.R."/>
            <person name="Lauterbach L."/>
            <person name="Steele A.D."/>
            <person name="Gui C."/>
            <person name="Meng S."/>
            <person name="Li G."/>
            <person name="Viehrig K."/>
            <person name="Ye F."/>
            <person name="Su P."/>
            <person name="Kiefer A.F."/>
            <person name="Nichols A."/>
            <person name="Cepeda A.J."/>
            <person name="Yan W."/>
            <person name="Fan B."/>
            <person name="Jiang Y."/>
            <person name="Adhikari A."/>
            <person name="Zheng C.-J."/>
            <person name="Schuster L."/>
            <person name="Cowan T.M."/>
            <person name="Smanski M.J."/>
            <person name="Chevrette M.G."/>
            <person name="De Carvalho L.P.S."/>
            <person name="Shen B."/>
        </authorList>
    </citation>
    <scope>NUCLEOTIDE SEQUENCE [LARGE SCALE GENOMIC DNA]</scope>
    <source>
        <strain evidence="5 6">NPDC053399</strain>
    </source>
</reference>
<protein>
    <submittedName>
        <fullName evidence="5">AAA family ATPase</fullName>
    </submittedName>
</protein>
<dbReference type="SMART" id="SM00421">
    <property type="entry name" value="HTH_LUXR"/>
    <property type="match status" value="1"/>
</dbReference>
<keyword evidence="1" id="KW-0547">Nucleotide-binding</keyword>
<keyword evidence="6" id="KW-1185">Reference proteome</keyword>
<evidence type="ECO:0000313" key="5">
    <source>
        <dbReference type="EMBL" id="MFI9099283.1"/>
    </source>
</evidence>
<dbReference type="PROSITE" id="PS00622">
    <property type="entry name" value="HTH_LUXR_1"/>
    <property type="match status" value="1"/>
</dbReference>
<dbReference type="CDD" id="cd06170">
    <property type="entry name" value="LuxR_C_like"/>
    <property type="match status" value="1"/>
</dbReference>
<dbReference type="Pfam" id="PF00196">
    <property type="entry name" value="GerE"/>
    <property type="match status" value="1"/>
</dbReference>
<feature type="domain" description="HTH luxR-type" evidence="4">
    <location>
        <begin position="901"/>
        <end position="928"/>
    </location>
</feature>
<dbReference type="Pfam" id="PF13191">
    <property type="entry name" value="AAA_16"/>
    <property type="match status" value="1"/>
</dbReference>
<dbReference type="SUPFAM" id="SSF46894">
    <property type="entry name" value="C-terminal effector domain of the bipartite response regulators"/>
    <property type="match status" value="1"/>
</dbReference>
<evidence type="ECO:0000259" key="4">
    <source>
        <dbReference type="PROSITE" id="PS00622"/>
    </source>
</evidence>
<dbReference type="InterPro" id="IPR041664">
    <property type="entry name" value="AAA_16"/>
</dbReference>
<sequence>MVLIDREAELALLDTALAGCMAGHARIVLVEGAVGCGKSELADTVAESAEKAGAVVLRAMGSAAERALPLAVLGQLVNSAPPGTLPEPAQNQGPSRIEAMQAFSDAVHDLSTRTPVVICVDDLHLVDDLSCRYLLQLARRARNARILLVLTEPVHERSDDPVFGTELLRQPNFTRVRLERLGRYAVAEVLAQGLDGQPDTAGDERLADHAGHFWTVSGGNPLLLRALVEEYRVARRNSPAGAIPEPEAGGAFTQAVLACLYRCGPRTTQLAEALAVLGRTGTAELAAQLLGITTPAAVQGVAALNAAGILESFRFRHPAVRRSLLDRMDPAARTGLHRRAARLAHQYGMPASAVAGQLLAAQHADEDWAVPVLRAAAEQLLADGKAVPAAACLELAYQGCTDDEQRAEFRTRLAAVTWRTNPGAAERHLAEPLDALRADRLAPARMGPLARLLAAQGRIDEAGDVLARLGTATGDTGRRPDPQHGTAPVSSLGSALGSRPGGQLPGHRDDPLDGLSAFPRWAGGRTRAAGSPPPSTAAHSSVNAATVAVAPAALWAIPDGVQDGTAAEDAELFLRGTTLAAATVEPIVQALRVLQHLGGAQRAVHWSQVIGEEAARRDAPGWQALFTSLWAEALLRQGDLQGAEERAALALKLVPERGGSVFLCGVAATLVRARTAMGHYDAAARVLSQPVPEGLAGSFHGLGYLRARGQYHLATSRYHAALGDFLDIGRRTKRWGLDRPLLLPWRTDAAEALLQLGEAHQAERFVTDQLATRDAANPWVSGISLRLRAATREPRERQILLAKSVDELRRSGDRYELARSMAELGQVLKELGESTRANMVNRRAWHLAQECGAEALREKTLPGHSAAGGMPEDPAPVAAYADLEAKLSDSEKRVAMLAVHGHTNREIAMKLYITVSTVEQHLTRVYRKLSISSRQELPVDLQLSVTEMA</sequence>
<evidence type="ECO:0000256" key="1">
    <source>
        <dbReference type="ARBA" id="ARBA00022741"/>
    </source>
</evidence>
<dbReference type="RefSeq" id="WP_399643587.1">
    <property type="nucleotide sequence ID" value="NZ_JBITYG010000001.1"/>
</dbReference>
<organism evidence="5 6">
    <name type="scientific">Streptomyces fildesensis</name>
    <dbReference type="NCBI Taxonomy" id="375757"/>
    <lineage>
        <taxon>Bacteria</taxon>
        <taxon>Bacillati</taxon>
        <taxon>Actinomycetota</taxon>
        <taxon>Actinomycetes</taxon>
        <taxon>Kitasatosporales</taxon>
        <taxon>Streptomycetaceae</taxon>
        <taxon>Streptomyces</taxon>
    </lineage>
</organism>
<dbReference type="PANTHER" id="PTHR16305">
    <property type="entry name" value="TESTICULAR SOLUBLE ADENYLYL CYCLASE"/>
    <property type="match status" value="1"/>
</dbReference>
<dbReference type="PANTHER" id="PTHR16305:SF35">
    <property type="entry name" value="TRANSCRIPTIONAL ACTIVATOR DOMAIN"/>
    <property type="match status" value="1"/>
</dbReference>
<gene>
    <name evidence="5" type="ORF">ACIGXA_02075</name>
</gene>
<dbReference type="InterPro" id="IPR036388">
    <property type="entry name" value="WH-like_DNA-bd_sf"/>
</dbReference>
<accession>A0ABW8BYN5</accession>
<keyword evidence="2" id="KW-0067">ATP-binding</keyword>
<evidence type="ECO:0000313" key="6">
    <source>
        <dbReference type="Proteomes" id="UP001614394"/>
    </source>
</evidence>
<dbReference type="PRINTS" id="PR00038">
    <property type="entry name" value="HTHLUXR"/>
</dbReference>
<dbReference type="Gene3D" id="3.40.50.300">
    <property type="entry name" value="P-loop containing nucleotide triphosphate hydrolases"/>
    <property type="match status" value="1"/>
</dbReference>
<proteinExistence type="predicted"/>
<dbReference type="InterPro" id="IPR027417">
    <property type="entry name" value="P-loop_NTPase"/>
</dbReference>
<dbReference type="InterPro" id="IPR016032">
    <property type="entry name" value="Sig_transdc_resp-reg_C-effctor"/>
</dbReference>